<accession>A0A075IC45</accession>
<evidence type="ECO:0000256" key="5">
    <source>
        <dbReference type="RuleBase" id="RU363041"/>
    </source>
</evidence>
<dbReference type="InterPro" id="IPR002781">
    <property type="entry name" value="TM_pro_TauE-like"/>
</dbReference>
<comment type="similarity">
    <text evidence="5">Belongs to the 4-toluene sulfonate uptake permease (TSUP) (TC 2.A.102) family.</text>
</comment>
<dbReference type="InterPro" id="IPR051598">
    <property type="entry name" value="TSUP/Inactive_protease-like"/>
</dbReference>
<reference evidence="6" key="1">
    <citation type="journal article" date="2014" name="Genome Biol. Evol.">
        <title>Pangenome evidence for extensive interdomain horizontal transfer affecting lineage core and shell genes in uncultured planktonic thaumarchaeota and euryarchaeota.</title>
        <authorList>
            <person name="Deschamps P."/>
            <person name="Zivanovic Y."/>
            <person name="Moreira D."/>
            <person name="Rodriguez-Valera F."/>
            <person name="Lopez-Garcia P."/>
        </authorList>
    </citation>
    <scope>NUCLEOTIDE SEQUENCE</scope>
</reference>
<dbReference type="EMBL" id="KF901257">
    <property type="protein sequence ID" value="AIF24307.1"/>
    <property type="molecule type" value="Genomic_DNA"/>
</dbReference>
<evidence type="ECO:0000313" key="6">
    <source>
        <dbReference type="EMBL" id="AIF24307.1"/>
    </source>
</evidence>
<keyword evidence="2 5" id="KW-0812">Transmembrane</keyword>
<protein>
    <recommendedName>
        <fullName evidence="5">Probable membrane transporter protein</fullName>
    </recommendedName>
</protein>
<comment type="subcellular location">
    <subcellularLocation>
        <location evidence="5">Cell membrane</location>
        <topology evidence="5">Multi-pass membrane protein</topology>
    </subcellularLocation>
    <subcellularLocation>
        <location evidence="1">Membrane</location>
        <topology evidence="1">Multi-pass membrane protein</topology>
    </subcellularLocation>
</comment>
<dbReference type="Pfam" id="PF01925">
    <property type="entry name" value="TauE"/>
    <property type="match status" value="1"/>
</dbReference>
<feature type="transmembrane region" description="Helical" evidence="5">
    <location>
        <begin position="231"/>
        <end position="250"/>
    </location>
</feature>
<sequence>MVTTEFGLILAGLFLVALLYSSVGHGGGSGYLAILSLTSYGTMEVGWLKQYAWCLNLIVAGIAFWHYSKAGHHMRGMTVPLVGASVPFALIGGYLKVDGALYDTLLSVTLIWAAWRLLLIKRDFVGVDIGPPDLREALPVGGAIGLASGVIGVGGGIFLSPVILLRRWATPKAAAATAAAFIWLNSAAGLAGAGLSGQLQIEMEVLGFFGIAVLFGGLAGSRYGADVAPQILVRNLLVVVLLVAASRRVLSVLGL</sequence>
<keyword evidence="3 5" id="KW-1133">Transmembrane helix</keyword>
<feature type="transmembrane region" description="Helical" evidence="5">
    <location>
        <begin position="101"/>
        <end position="119"/>
    </location>
</feature>
<name>A0A075IC45_9EURY</name>
<evidence type="ECO:0000256" key="4">
    <source>
        <dbReference type="ARBA" id="ARBA00023136"/>
    </source>
</evidence>
<feature type="transmembrane region" description="Helical" evidence="5">
    <location>
        <begin position="79"/>
        <end position="95"/>
    </location>
</feature>
<feature type="transmembrane region" description="Helical" evidence="5">
    <location>
        <begin position="205"/>
        <end position="225"/>
    </location>
</feature>
<dbReference type="GO" id="GO:0005886">
    <property type="term" value="C:plasma membrane"/>
    <property type="evidence" value="ECO:0007669"/>
    <property type="project" value="UniProtKB-SubCell"/>
</dbReference>
<dbReference type="AlphaFoldDB" id="A0A075IC45"/>
<feature type="transmembrane region" description="Helical" evidence="5">
    <location>
        <begin position="173"/>
        <end position="193"/>
    </location>
</feature>
<proteinExistence type="inferred from homology"/>
<evidence type="ECO:0000256" key="1">
    <source>
        <dbReference type="ARBA" id="ARBA00004141"/>
    </source>
</evidence>
<evidence type="ECO:0000256" key="2">
    <source>
        <dbReference type="ARBA" id="ARBA00022692"/>
    </source>
</evidence>
<evidence type="ECO:0000256" key="3">
    <source>
        <dbReference type="ARBA" id="ARBA00022989"/>
    </source>
</evidence>
<keyword evidence="5" id="KW-1003">Cell membrane</keyword>
<dbReference type="PANTHER" id="PTHR43701:SF5">
    <property type="entry name" value="MEMBRANE TRANSPORTER PROTEIN-RELATED"/>
    <property type="match status" value="1"/>
</dbReference>
<feature type="transmembrane region" description="Helical" evidence="5">
    <location>
        <begin position="140"/>
        <end position="161"/>
    </location>
</feature>
<keyword evidence="4 5" id="KW-0472">Membrane</keyword>
<feature type="transmembrane region" description="Helical" evidence="5">
    <location>
        <begin position="50"/>
        <end position="67"/>
    </location>
</feature>
<dbReference type="PANTHER" id="PTHR43701">
    <property type="entry name" value="MEMBRANE TRANSPORTER PROTEIN MJ0441-RELATED"/>
    <property type="match status" value="1"/>
</dbReference>
<organism evidence="6">
    <name type="scientific">uncultured marine group II/III euryarchaeote SAT1000_27_D07</name>
    <dbReference type="NCBI Taxonomy" id="1456571"/>
    <lineage>
        <taxon>Archaea</taxon>
        <taxon>Methanobacteriati</taxon>
        <taxon>Methanobacteriota</taxon>
        <taxon>environmental samples</taxon>
    </lineage>
</organism>